<dbReference type="RefSeq" id="XP_003062963.1">
    <property type="nucleotide sequence ID" value="XM_003062917.1"/>
</dbReference>
<evidence type="ECO:0000313" key="8">
    <source>
        <dbReference type="EMBL" id="EEH52902.1"/>
    </source>
</evidence>
<dbReference type="KEGG" id="mpp:MICPUCDRAFT_45892"/>
<feature type="transmembrane region" description="Helical" evidence="7">
    <location>
        <begin position="309"/>
        <end position="333"/>
    </location>
</feature>
<keyword evidence="4" id="KW-1001">Plastid inner membrane</keyword>
<evidence type="ECO:0000256" key="1">
    <source>
        <dbReference type="ARBA" id="ARBA00004478"/>
    </source>
</evidence>
<keyword evidence="3 7" id="KW-0812">Transmembrane</keyword>
<evidence type="ECO:0000256" key="3">
    <source>
        <dbReference type="ARBA" id="ARBA00022692"/>
    </source>
</evidence>
<dbReference type="Pfam" id="PF00939">
    <property type="entry name" value="Na_sulph_symp"/>
    <property type="match status" value="2"/>
</dbReference>
<accession>C1N4A2</accession>
<dbReference type="Proteomes" id="UP000001876">
    <property type="component" value="Unassembled WGS sequence"/>
</dbReference>
<feature type="transmembrane region" description="Helical" evidence="7">
    <location>
        <begin position="20"/>
        <end position="40"/>
    </location>
</feature>
<dbReference type="OrthoDB" id="1695362at2759"/>
<feature type="transmembrane region" description="Helical" evidence="7">
    <location>
        <begin position="378"/>
        <end position="399"/>
    </location>
</feature>
<dbReference type="AlphaFoldDB" id="C1N4A2"/>
<evidence type="ECO:0000313" key="9">
    <source>
        <dbReference type="Proteomes" id="UP000001876"/>
    </source>
</evidence>
<dbReference type="OMA" id="HYFFASQ"/>
<dbReference type="eggNOG" id="ENOG502QQ8W">
    <property type="taxonomic scope" value="Eukaryota"/>
</dbReference>
<keyword evidence="4" id="KW-0934">Plastid</keyword>
<gene>
    <name evidence="8" type="primary">CitT3</name>
    <name evidence="8" type="ORF">MICPUCDRAFT_45892</name>
</gene>
<comment type="similarity">
    <text evidence="2">Belongs to the SLC13A/DASS transporter (TC 2.A.47) family. DIT1 subfamily.</text>
</comment>
<protein>
    <submittedName>
        <fullName evidence="8">Divalent Anion:Na+ symporter family</fullName>
    </submittedName>
</protein>
<evidence type="ECO:0000256" key="7">
    <source>
        <dbReference type="SAM" id="Phobius"/>
    </source>
</evidence>
<dbReference type="GO" id="GO:0015140">
    <property type="term" value="F:malate transmembrane transporter activity"/>
    <property type="evidence" value="ECO:0007669"/>
    <property type="project" value="UniProtKB-ARBA"/>
</dbReference>
<dbReference type="InterPro" id="IPR001898">
    <property type="entry name" value="SLC13A/DASS"/>
</dbReference>
<feature type="transmembrane region" description="Helical" evidence="7">
    <location>
        <begin position="345"/>
        <end position="366"/>
    </location>
</feature>
<reference evidence="8 9" key="1">
    <citation type="journal article" date="2009" name="Science">
        <title>Green evolution and dynamic adaptations revealed by genomes of the marine picoeukaryotes Micromonas.</title>
        <authorList>
            <person name="Worden A.Z."/>
            <person name="Lee J.H."/>
            <person name="Mock T."/>
            <person name="Rouze P."/>
            <person name="Simmons M.P."/>
            <person name="Aerts A.L."/>
            <person name="Allen A.E."/>
            <person name="Cuvelier M.L."/>
            <person name="Derelle E."/>
            <person name="Everett M.V."/>
            <person name="Foulon E."/>
            <person name="Grimwood J."/>
            <person name="Gundlach H."/>
            <person name="Henrissat B."/>
            <person name="Napoli C."/>
            <person name="McDonald S.M."/>
            <person name="Parker M.S."/>
            <person name="Rombauts S."/>
            <person name="Salamov A."/>
            <person name="Von Dassow P."/>
            <person name="Badger J.H."/>
            <person name="Coutinho P.M."/>
            <person name="Demir E."/>
            <person name="Dubchak I."/>
            <person name="Gentemann C."/>
            <person name="Eikrem W."/>
            <person name="Gready J.E."/>
            <person name="John U."/>
            <person name="Lanier W."/>
            <person name="Lindquist E.A."/>
            <person name="Lucas S."/>
            <person name="Mayer K.F."/>
            <person name="Moreau H."/>
            <person name="Not F."/>
            <person name="Otillar R."/>
            <person name="Panaud O."/>
            <person name="Pangilinan J."/>
            <person name="Paulsen I."/>
            <person name="Piegu B."/>
            <person name="Poliakov A."/>
            <person name="Robbens S."/>
            <person name="Schmutz J."/>
            <person name="Toulza E."/>
            <person name="Wyss T."/>
            <person name="Zelensky A."/>
            <person name="Zhou K."/>
            <person name="Armbrust E.V."/>
            <person name="Bhattacharya D."/>
            <person name="Goodenough U.W."/>
            <person name="Van de Peer Y."/>
            <person name="Grigoriev I.V."/>
        </authorList>
    </citation>
    <scope>NUCLEOTIDE SEQUENCE [LARGE SCALE GENOMIC DNA]</scope>
    <source>
        <strain evidence="8 9">CCMP1545</strain>
    </source>
</reference>
<proteinExistence type="inferred from homology"/>
<evidence type="ECO:0000256" key="2">
    <source>
        <dbReference type="ARBA" id="ARBA00007349"/>
    </source>
</evidence>
<keyword evidence="9" id="KW-1185">Reference proteome</keyword>
<name>C1N4A2_MICPC</name>
<feature type="transmembrane region" description="Helical" evidence="7">
    <location>
        <begin position="434"/>
        <end position="452"/>
    </location>
</feature>
<dbReference type="PANTHER" id="PTHR42826">
    <property type="entry name" value="DICARBOXYLATE TRANSPORTER 2.1, CHLOROPLASTIC"/>
    <property type="match status" value="1"/>
</dbReference>
<sequence length="458" mass="48391">MSLTFAVATKTLSFQDGLAALTNEVIWLIVVATFFARAFVKTGFGDRLGLSFVRAFGKNTLSLAFGMQAAECVLSPAMPSTTARAAGVFVPIINSLDERTRAFLTGQQLQGGNASSTLLLSAAAQNFLCVQLAAAQGVTFANPFAEWFVAASVPCVLSLLATPLVHYAIDPPELKDTPEAPKAAAARLERMGALSAAEARSSITLLPIRPRSRGERRSLRTFSPGASLRPHHGFNPDTPRRLLTPTDAFQLHPDTRMVGGLGVTVFLWIFGSTLGISAALAAMIGLCILICAGVLTWDDALEQKGAWDTLLWFAILISMSSALNALGVVGYFAGAVSSSLVAANVSWGAAFGALHLGYYLMHYFFASQSAHVGALYPAFLAMMISSGAPPALAALTLAFNTNLFGGLTHYASGQSAVYFGSGHLPLATLWKQGAYMSVVNAVVFGVVGMAWWKVVGLW</sequence>
<dbReference type="InterPro" id="IPR030676">
    <property type="entry name" value="CitT-rel"/>
</dbReference>
<feature type="transmembrane region" description="Helical" evidence="7">
    <location>
        <begin position="147"/>
        <end position="169"/>
    </location>
</feature>
<dbReference type="GeneID" id="9688403"/>
<keyword evidence="5 7" id="KW-1133">Transmembrane helix</keyword>
<evidence type="ECO:0000256" key="5">
    <source>
        <dbReference type="ARBA" id="ARBA00022989"/>
    </source>
</evidence>
<evidence type="ECO:0000256" key="6">
    <source>
        <dbReference type="ARBA" id="ARBA00023136"/>
    </source>
</evidence>
<organism evidence="9">
    <name type="scientific">Micromonas pusilla (strain CCMP1545)</name>
    <name type="common">Picoplanktonic green alga</name>
    <dbReference type="NCBI Taxonomy" id="564608"/>
    <lineage>
        <taxon>Eukaryota</taxon>
        <taxon>Viridiplantae</taxon>
        <taxon>Chlorophyta</taxon>
        <taxon>Mamiellophyceae</taxon>
        <taxon>Mamiellales</taxon>
        <taxon>Mamiellaceae</taxon>
        <taxon>Micromonas</taxon>
    </lineage>
</organism>
<dbReference type="GO" id="GO:0009706">
    <property type="term" value="C:chloroplast inner membrane"/>
    <property type="evidence" value="ECO:0007669"/>
    <property type="project" value="UniProtKB-SubCell"/>
</dbReference>
<comment type="subcellular location">
    <subcellularLocation>
        <location evidence="1">Plastid</location>
        <location evidence="1">Chloroplast inner membrane</location>
        <topology evidence="1">Multi-pass membrane protein</topology>
    </subcellularLocation>
</comment>
<dbReference type="STRING" id="564608.C1N4A2"/>
<evidence type="ECO:0000256" key="4">
    <source>
        <dbReference type="ARBA" id="ARBA00022780"/>
    </source>
</evidence>
<dbReference type="EMBL" id="GG663747">
    <property type="protein sequence ID" value="EEH52902.1"/>
    <property type="molecule type" value="Genomic_DNA"/>
</dbReference>
<keyword evidence="6 7" id="KW-0472">Membrane</keyword>
<feature type="transmembrane region" description="Helical" evidence="7">
    <location>
        <begin position="265"/>
        <end position="297"/>
    </location>
</feature>